<sequence>MRFRDQQTTSNVFEDFCYELIKDLSENLFRVKKISRWRLMWRKIMGMKHKKKDYVLDHGVRYDPFTYSRNFENDGTIAYHDDPEVSSQYFSA</sequence>
<dbReference type="Proteomes" id="UP001295469">
    <property type="component" value="Chromosome C01"/>
</dbReference>
<gene>
    <name evidence="1" type="ORF">DARMORV10_C01P48320.1</name>
</gene>
<dbReference type="AlphaFoldDB" id="A0A816RQ93"/>
<protein>
    <submittedName>
        <fullName evidence="1">(rape) hypothetical protein</fullName>
    </submittedName>
</protein>
<proteinExistence type="predicted"/>
<reference evidence="1" key="1">
    <citation type="submission" date="2021-01" db="EMBL/GenBank/DDBJ databases">
        <authorList>
            <consortium name="Genoscope - CEA"/>
            <person name="William W."/>
        </authorList>
    </citation>
    <scope>NUCLEOTIDE SEQUENCE</scope>
</reference>
<name>A0A816RQ93_BRANA</name>
<evidence type="ECO:0000313" key="1">
    <source>
        <dbReference type="EMBL" id="CAF2078510.1"/>
    </source>
</evidence>
<dbReference type="EMBL" id="HG994365">
    <property type="protein sequence ID" value="CAF2078510.1"/>
    <property type="molecule type" value="Genomic_DNA"/>
</dbReference>
<organism evidence="1">
    <name type="scientific">Brassica napus</name>
    <name type="common">Rape</name>
    <dbReference type="NCBI Taxonomy" id="3708"/>
    <lineage>
        <taxon>Eukaryota</taxon>
        <taxon>Viridiplantae</taxon>
        <taxon>Streptophyta</taxon>
        <taxon>Embryophyta</taxon>
        <taxon>Tracheophyta</taxon>
        <taxon>Spermatophyta</taxon>
        <taxon>Magnoliopsida</taxon>
        <taxon>eudicotyledons</taxon>
        <taxon>Gunneridae</taxon>
        <taxon>Pentapetalae</taxon>
        <taxon>rosids</taxon>
        <taxon>malvids</taxon>
        <taxon>Brassicales</taxon>
        <taxon>Brassicaceae</taxon>
        <taxon>Brassiceae</taxon>
        <taxon>Brassica</taxon>
    </lineage>
</organism>
<accession>A0A816RQ93</accession>